<evidence type="ECO:0000313" key="3">
    <source>
        <dbReference type="Proteomes" id="UP000737018"/>
    </source>
</evidence>
<gene>
    <name evidence="2" type="ORF">CMV_015148</name>
</gene>
<feature type="region of interest" description="Disordered" evidence="1">
    <location>
        <begin position="17"/>
        <end position="69"/>
    </location>
</feature>
<name>A0A8J4VT55_9ROSI</name>
<comment type="caution">
    <text evidence="2">The sequence shown here is derived from an EMBL/GenBank/DDBJ whole genome shotgun (WGS) entry which is preliminary data.</text>
</comment>
<sequence>MLEATGRCNIFFVEADGSSLGDAGSGGGGLRERHLETERGRAGDGGLRERQKERRVERRVEGEAEGMAG</sequence>
<reference evidence="2" key="1">
    <citation type="submission" date="2020-03" db="EMBL/GenBank/DDBJ databases">
        <title>Castanea mollissima Vanexum genome sequencing.</title>
        <authorList>
            <person name="Staton M."/>
        </authorList>
    </citation>
    <scope>NUCLEOTIDE SEQUENCE</scope>
    <source>
        <tissue evidence="2">Leaf</tissue>
    </source>
</reference>
<dbReference type="Proteomes" id="UP000737018">
    <property type="component" value="Unassembled WGS sequence"/>
</dbReference>
<protein>
    <submittedName>
        <fullName evidence="2">Uncharacterized protein</fullName>
    </submittedName>
</protein>
<organism evidence="2 3">
    <name type="scientific">Castanea mollissima</name>
    <name type="common">Chinese chestnut</name>
    <dbReference type="NCBI Taxonomy" id="60419"/>
    <lineage>
        <taxon>Eukaryota</taxon>
        <taxon>Viridiplantae</taxon>
        <taxon>Streptophyta</taxon>
        <taxon>Embryophyta</taxon>
        <taxon>Tracheophyta</taxon>
        <taxon>Spermatophyta</taxon>
        <taxon>Magnoliopsida</taxon>
        <taxon>eudicotyledons</taxon>
        <taxon>Gunneridae</taxon>
        <taxon>Pentapetalae</taxon>
        <taxon>rosids</taxon>
        <taxon>fabids</taxon>
        <taxon>Fagales</taxon>
        <taxon>Fagaceae</taxon>
        <taxon>Castanea</taxon>
    </lineage>
</organism>
<dbReference type="EMBL" id="JRKL02002178">
    <property type="protein sequence ID" value="KAF3960104.1"/>
    <property type="molecule type" value="Genomic_DNA"/>
</dbReference>
<evidence type="ECO:0000256" key="1">
    <source>
        <dbReference type="SAM" id="MobiDB-lite"/>
    </source>
</evidence>
<dbReference type="AlphaFoldDB" id="A0A8J4VT55"/>
<accession>A0A8J4VT55</accession>
<feature type="compositionally biased region" description="Basic and acidic residues" evidence="1">
    <location>
        <begin position="30"/>
        <end position="62"/>
    </location>
</feature>
<proteinExistence type="predicted"/>
<evidence type="ECO:0000313" key="2">
    <source>
        <dbReference type="EMBL" id="KAF3960104.1"/>
    </source>
</evidence>
<keyword evidence="3" id="KW-1185">Reference proteome</keyword>